<dbReference type="EMBL" id="KL367590">
    <property type="protein sequence ID" value="KFD62681.1"/>
    <property type="molecule type" value="Genomic_DNA"/>
</dbReference>
<evidence type="ECO:0000313" key="2">
    <source>
        <dbReference type="EMBL" id="KFD55451.1"/>
    </source>
</evidence>
<accession>A0A085ME05</accession>
<evidence type="ECO:0000256" key="1">
    <source>
        <dbReference type="SAM" id="MobiDB-lite"/>
    </source>
</evidence>
<organism evidence="2 4">
    <name type="scientific">Trichuris suis</name>
    <name type="common">pig whipworm</name>
    <dbReference type="NCBI Taxonomy" id="68888"/>
    <lineage>
        <taxon>Eukaryota</taxon>
        <taxon>Metazoa</taxon>
        <taxon>Ecdysozoa</taxon>
        <taxon>Nematoda</taxon>
        <taxon>Enoplea</taxon>
        <taxon>Dorylaimia</taxon>
        <taxon>Trichinellida</taxon>
        <taxon>Trichuridae</taxon>
        <taxon>Trichuris</taxon>
    </lineage>
</organism>
<reference evidence="2 4" key="1">
    <citation type="journal article" date="2014" name="Nat. Genet.">
        <title>Genome and transcriptome of the porcine whipworm Trichuris suis.</title>
        <authorList>
            <person name="Jex A.R."/>
            <person name="Nejsum P."/>
            <person name="Schwarz E.M."/>
            <person name="Hu L."/>
            <person name="Young N.D."/>
            <person name="Hall R.S."/>
            <person name="Korhonen P.K."/>
            <person name="Liao S."/>
            <person name="Thamsborg S."/>
            <person name="Xia J."/>
            <person name="Xu P."/>
            <person name="Wang S."/>
            <person name="Scheerlinck J.P."/>
            <person name="Hofmann A."/>
            <person name="Sternberg P.W."/>
            <person name="Wang J."/>
            <person name="Gasser R.B."/>
        </authorList>
    </citation>
    <scope>NUCLEOTIDE SEQUENCE [LARGE SCALE GENOMIC DNA]</scope>
    <source>
        <strain evidence="3">DCEP-RM93F</strain>
        <strain evidence="2">DCEP-RM93M</strain>
    </source>
</reference>
<protein>
    <submittedName>
        <fullName evidence="2">Uncharacterized protein</fullName>
    </submittedName>
</protein>
<evidence type="ECO:0000313" key="4">
    <source>
        <dbReference type="Proteomes" id="UP000030764"/>
    </source>
</evidence>
<dbReference type="Proteomes" id="UP000030758">
    <property type="component" value="Unassembled WGS sequence"/>
</dbReference>
<feature type="compositionally biased region" description="Basic and acidic residues" evidence="1">
    <location>
        <begin position="398"/>
        <end position="421"/>
    </location>
</feature>
<feature type="non-terminal residue" evidence="2">
    <location>
        <position position="473"/>
    </location>
</feature>
<proteinExistence type="predicted"/>
<feature type="compositionally biased region" description="Low complexity" evidence="1">
    <location>
        <begin position="463"/>
        <end position="473"/>
    </location>
</feature>
<feature type="region of interest" description="Disordered" evidence="1">
    <location>
        <begin position="378"/>
        <end position="473"/>
    </location>
</feature>
<evidence type="ECO:0000313" key="3">
    <source>
        <dbReference type="EMBL" id="KFD62681.1"/>
    </source>
</evidence>
<name>A0A085ME05_9BILA</name>
<dbReference type="AlphaFoldDB" id="A0A085ME05"/>
<dbReference type="EMBL" id="KL363200">
    <property type="protein sequence ID" value="KFD55451.1"/>
    <property type="molecule type" value="Genomic_DNA"/>
</dbReference>
<keyword evidence="4" id="KW-1185">Reference proteome</keyword>
<sequence length="473" mass="54296">MQDCNLYISTNPTWQRSFFGASLQCIKGVWRDVKSSNGMLLSLIGYLCEFDPKPLYAELRYNPIEVNVEQSIIDQLMREHQAEPYKTCPINFGNMGLLLILLGKRVDQTSYTAWAQARVKCMLDMSSHESKGYYDLKKIMKIDWATNIDLIYRYSLTARANVLEFLLKSRNSYNWCWEIRGYICDFLHYARIKSIFLIQQYLINQWQRPILADPYLSTDMEHWAAAMQAWEKFPPSKRVYAGLIANDDVYHLLAGNQLQRLAYIAVQVGTAVFENPHLKNYKCKAPPDKEACDALVKKYFSPNVQLPEDTISPRFWRTIRASIFGPSQGGEWPSFAKMLLEDIAKAESLLKEEDQVAREQLAKRRFVANLMLQKERLNKRPVSSKLSDDQPSTTSSCIKEEPPEARERSTQREHEKSEEKVAMPTTKSSEPSEEESEAESESEGEAESESEAGSESESEAESQSENGSFKSIR</sequence>
<feature type="compositionally biased region" description="Acidic residues" evidence="1">
    <location>
        <begin position="431"/>
        <end position="462"/>
    </location>
</feature>
<dbReference type="Proteomes" id="UP000030764">
    <property type="component" value="Unassembled WGS sequence"/>
</dbReference>
<gene>
    <name evidence="2" type="ORF">M513_03791</name>
    <name evidence="3" type="ORF">M514_03791</name>
</gene>